<dbReference type="SUPFAM" id="SSF53720">
    <property type="entry name" value="ALDH-like"/>
    <property type="match status" value="1"/>
</dbReference>
<evidence type="ECO:0000256" key="4">
    <source>
        <dbReference type="RuleBase" id="RU003345"/>
    </source>
</evidence>
<reference evidence="7 8" key="1">
    <citation type="submission" date="2016-10" db="EMBL/GenBank/DDBJ databases">
        <authorList>
            <person name="de Groot N.N."/>
        </authorList>
    </citation>
    <scope>NUCLEOTIDE SEQUENCE [LARGE SCALE GENOMIC DNA]</scope>
    <source>
        <strain evidence="7 8">DSM 43067</strain>
    </source>
</reference>
<evidence type="ECO:0000313" key="7">
    <source>
        <dbReference type="EMBL" id="SFQ28047.1"/>
    </source>
</evidence>
<dbReference type="AlphaFoldDB" id="A0A1I5X8S6"/>
<dbReference type="Pfam" id="PF00171">
    <property type="entry name" value="Aldedh"/>
    <property type="match status" value="1"/>
</dbReference>
<dbReference type="EMBL" id="FOVH01000026">
    <property type="protein sequence ID" value="SFQ28047.1"/>
    <property type="molecule type" value="Genomic_DNA"/>
</dbReference>
<dbReference type="InterPro" id="IPR016161">
    <property type="entry name" value="Ald_DH/histidinol_DH"/>
</dbReference>
<dbReference type="eggNOG" id="COG1012">
    <property type="taxonomic scope" value="Bacteria"/>
</dbReference>
<dbReference type="InParanoid" id="A0A1I5X8S6"/>
<evidence type="ECO:0000256" key="2">
    <source>
        <dbReference type="ARBA" id="ARBA00023002"/>
    </source>
</evidence>
<accession>A0A1I5X8S6</accession>
<dbReference type="GO" id="GO:0016620">
    <property type="term" value="F:oxidoreductase activity, acting on the aldehyde or oxo group of donors, NAD or NADP as acceptor"/>
    <property type="evidence" value="ECO:0007669"/>
    <property type="project" value="InterPro"/>
</dbReference>
<protein>
    <submittedName>
        <fullName evidence="7">Betaine-aldehyde dehydrogenase</fullName>
    </submittedName>
</protein>
<evidence type="ECO:0000256" key="1">
    <source>
        <dbReference type="ARBA" id="ARBA00009986"/>
    </source>
</evidence>
<dbReference type="PANTHER" id="PTHR11699">
    <property type="entry name" value="ALDEHYDE DEHYDROGENASE-RELATED"/>
    <property type="match status" value="1"/>
</dbReference>
<proteinExistence type="inferred from homology"/>
<dbReference type="Gene3D" id="3.40.605.10">
    <property type="entry name" value="Aldehyde Dehydrogenase, Chain A, domain 1"/>
    <property type="match status" value="1"/>
</dbReference>
<sequence length="500" mass="52297">MDDTDIDDTHGRAARTGVTGGGSHHLMLIGGDWVGGASGESFDVLDPATGGFVASVPRGAAADVDAAVAAARAAFAGWRRTIPEQRSRALVAVADAIEAEAEEIATTVARETGNALRTQSRPEVGLAASFVRYFAGTAAELKGTTTPVGGDLLNYTVREPLGVVAAVIPWNTPVALAALKISMALCTGNTIVLKTAEDAPLAALHVAEIFQRHVPAGVVNALTGFGPDCGAALANHAGVDKLTFTGSTAVGKDVMRAAAERVTPVSLELGGKNPAIVFPDSDTLDVARGVMAGMRFGRQGQSCTAGSRLFLHEDVFESFVRKLVELGGALRVGDPFDASTDMGSLINGRQYERVRRFVIEAVGDGATLRLGREPEAADGTKGYFMSPVILTDVDPSWRVAREEVFGPVLVVIPWREWDDVVAMANDSHYGLAAYVWCRDTGLALRTAHAIDSGWVQVNRGLGQLAGMTYGGFKQSGIGAECSSEAAIAAYTRSKTVTVGL</sequence>
<dbReference type="InterPro" id="IPR016163">
    <property type="entry name" value="Ald_DH_C"/>
</dbReference>
<dbReference type="InterPro" id="IPR029510">
    <property type="entry name" value="Ald_DH_CS_GLU"/>
</dbReference>
<gene>
    <name evidence="7" type="ORF">SAMN04489713_1264</name>
</gene>
<evidence type="ECO:0000256" key="3">
    <source>
        <dbReference type="PROSITE-ProRule" id="PRU10007"/>
    </source>
</evidence>
<name>A0A1I5X8S6_9ACTN</name>
<dbReference type="InterPro" id="IPR016160">
    <property type="entry name" value="Ald_DH_CS_CYS"/>
</dbReference>
<dbReference type="STRING" id="1993.SAMN04489713_1264"/>
<feature type="active site" evidence="3">
    <location>
        <position position="268"/>
    </location>
</feature>
<organism evidence="7 8">
    <name type="scientific">Actinomadura madurae</name>
    <dbReference type="NCBI Taxonomy" id="1993"/>
    <lineage>
        <taxon>Bacteria</taxon>
        <taxon>Bacillati</taxon>
        <taxon>Actinomycetota</taxon>
        <taxon>Actinomycetes</taxon>
        <taxon>Streptosporangiales</taxon>
        <taxon>Thermomonosporaceae</taxon>
        <taxon>Actinomadura</taxon>
    </lineage>
</organism>
<dbReference type="PROSITE" id="PS00070">
    <property type="entry name" value="ALDEHYDE_DEHYDR_CYS"/>
    <property type="match status" value="1"/>
</dbReference>
<evidence type="ECO:0000259" key="6">
    <source>
        <dbReference type="Pfam" id="PF00171"/>
    </source>
</evidence>
<evidence type="ECO:0000256" key="5">
    <source>
        <dbReference type="SAM" id="MobiDB-lite"/>
    </source>
</evidence>
<dbReference type="Proteomes" id="UP000183413">
    <property type="component" value="Unassembled WGS sequence"/>
</dbReference>
<feature type="region of interest" description="Disordered" evidence="5">
    <location>
        <begin position="1"/>
        <end position="20"/>
    </location>
</feature>
<dbReference type="InterPro" id="IPR015590">
    <property type="entry name" value="Aldehyde_DH_dom"/>
</dbReference>
<dbReference type="RefSeq" id="WP_218163913.1">
    <property type="nucleotide sequence ID" value="NZ_FOVH01000026.1"/>
</dbReference>
<dbReference type="InterPro" id="IPR016162">
    <property type="entry name" value="Ald_DH_N"/>
</dbReference>
<dbReference type="Gene3D" id="3.40.309.10">
    <property type="entry name" value="Aldehyde Dehydrogenase, Chain A, domain 2"/>
    <property type="match status" value="1"/>
</dbReference>
<comment type="similarity">
    <text evidence="1 4">Belongs to the aldehyde dehydrogenase family.</text>
</comment>
<feature type="domain" description="Aldehyde dehydrogenase" evidence="6">
    <location>
        <begin position="33"/>
        <end position="496"/>
    </location>
</feature>
<keyword evidence="8" id="KW-1185">Reference proteome</keyword>
<dbReference type="PROSITE" id="PS00687">
    <property type="entry name" value="ALDEHYDE_DEHYDR_GLU"/>
    <property type="match status" value="1"/>
</dbReference>
<dbReference type="FunFam" id="3.40.605.10:FF:000007">
    <property type="entry name" value="NAD/NADP-dependent betaine aldehyde dehydrogenase"/>
    <property type="match status" value="1"/>
</dbReference>
<evidence type="ECO:0000313" key="8">
    <source>
        <dbReference type="Proteomes" id="UP000183413"/>
    </source>
</evidence>
<keyword evidence="2 4" id="KW-0560">Oxidoreductase</keyword>